<dbReference type="GO" id="GO:0051607">
    <property type="term" value="P:defense response to virus"/>
    <property type="evidence" value="ECO:0007669"/>
    <property type="project" value="UniProtKB-KW"/>
</dbReference>
<feature type="domain" description="CRISPR type III-associated protein" evidence="3">
    <location>
        <begin position="88"/>
        <end position="347"/>
    </location>
</feature>
<dbReference type="InterPro" id="IPR010172">
    <property type="entry name" value="CRISPR-assoc_prot_TM1791"/>
</dbReference>
<dbReference type="PANTHER" id="PTHR39965:SF1">
    <property type="entry name" value="CRISPR SYSTEM CMR SUBUNIT CMR6"/>
    <property type="match status" value="1"/>
</dbReference>
<dbReference type="EMBL" id="JAIOIV010000063">
    <property type="protein sequence ID" value="MBZ0156068.1"/>
    <property type="molecule type" value="Genomic_DNA"/>
</dbReference>
<dbReference type="PANTHER" id="PTHR39965">
    <property type="entry name" value="CRISPR SYSTEM CMR SUBUNIT CMR6"/>
    <property type="match status" value="1"/>
</dbReference>
<dbReference type="NCBIfam" id="TIGR01898">
    <property type="entry name" value="cas_TM1791_cmr6"/>
    <property type="match status" value="1"/>
</dbReference>
<evidence type="ECO:0000256" key="2">
    <source>
        <dbReference type="SAM" id="Coils"/>
    </source>
</evidence>
<protein>
    <submittedName>
        <fullName evidence="4">Type III-B CRISPR module RAMP protein Cmr6</fullName>
    </submittedName>
</protein>
<evidence type="ECO:0000313" key="4">
    <source>
        <dbReference type="EMBL" id="MBZ0156068.1"/>
    </source>
</evidence>
<gene>
    <name evidence="4" type="primary">cmr6</name>
    <name evidence="4" type="ORF">K8I29_07610</name>
</gene>
<proteinExistence type="predicted"/>
<dbReference type="InterPro" id="IPR005537">
    <property type="entry name" value="RAMP_III_fam"/>
</dbReference>
<reference evidence="4" key="1">
    <citation type="journal article" date="2021" name="bioRxiv">
        <title>Unraveling nitrogen, sulfur and carbon metabolic pathways and microbial community transcriptional responses to substrate deprivation and toxicity stresses in a bioreactor mimicking anoxic brackish coastal sediment conditions.</title>
        <authorList>
            <person name="Martins P.D."/>
            <person name="Echeveste M.J."/>
            <person name="Arshad A."/>
            <person name="Kurth J."/>
            <person name="Ouboter H."/>
            <person name="Jetten M.S.M."/>
            <person name="Welte C.U."/>
        </authorList>
    </citation>
    <scope>NUCLEOTIDE SEQUENCE</scope>
    <source>
        <strain evidence="4">MAG_39</strain>
    </source>
</reference>
<dbReference type="Pfam" id="PF03787">
    <property type="entry name" value="RAMPs"/>
    <property type="match status" value="1"/>
</dbReference>
<sequence>MSVAYAVPDYVWKKHKDNIGKTPPGHRFLLYFQSCGEGWSKLESEKLEALQSAAGKGAFEDKLVDSLIKRQKNAAVMDAHLVICAKNTSPIATGLGNPHPTENGFAFLSPYGIPYLSGSLVKGVIRRAAEELALFDQDSGWTLPLVWVLFGFEEKSAYIDPTDKTEATPLQEERGRMRATFAEWIDSSAAGDKLLTEWLGTIRSQLPKDKQKLTDDPTLFCKAIQNELGREVRRSIHWQGMLNFWDVFPKTPNGLAVDILNPHHKEYYEGKSTPNDSETPKPVFFLTVPPGALWTFICEMPTVSREKRRQVFDAIGEWTTLMSKAFEHAFEWLGFGAKTTVGYGAMKRDEDAEARQTQERQMQEAVRQIEEEKRGREEEARALKEAEEKRLAFLSPIDRSIEEILKNDPDKSKKPHIKLLEALKAGRVKSEEVRMVAGKIREMMEQVGEWVENPDPEKAKKDKRVKRTLEVMKFLEQQNGR</sequence>
<dbReference type="AlphaFoldDB" id="A0A953J5K8"/>
<evidence type="ECO:0000313" key="5">
    <source>
        <dbReference type="Proteomes" id="UP000705867"/>
    </source>
</evidence>
<dbReference type="Proteomes" id="UP000705867">
    <property type="component" value="Unassembled WGS sequence"/>
</dbReference>
<organism evidence="4 5">
    <name type="scientific">Candidatus Nitrobium versatile</name>
    <dbReference type="NCBI Taxonomy" id="2884831"/>
    <lineage>
        <taxon>Bacteria</taxon>
        <taxon>Pseudomonadati</taxon>
        <taxon>Nitrospirota</taxon>
        <taxon>Nitrospiria</taxon>
        <taxon>Nitrospirales</taxon>
        <taxon>Nitrospiraceae</taxon>
        <taxon>Candidatus Nitrobium</taxon>
    </lineage>
</organism>
<keyword evidence="1" id="KW-0051">Antiviral defense</keyword>
<keyword evidence="2" id="KW-0175">Coiled coil</keyword>
<reference evidence="4" key="2">
    <citation type="submission" date="2021-08" db="EMBL/GenBank/DDBJ databases">
        <authorList>
            <person name="Dalcin Martins P."/>
        </authorList>
    </citation>
    <scope>NUCLEOTIDE SEQUENCE</scope>
    <source>
        <strain evidence="4">MAG_39</strain>
    </source>
</reference>
<accession>A0A953J5K8</accession>
<comment type="caution">
    <text evidence="4">The sequence shown here is derived from an EMBL/GenBank/DDBJ whole genome shotgun (WGS) entry which is preliminary data.</text>
</comment>
<name>A0A953J5K8_9BACT</name>
<feature type="coiled-coil region" evidence="2">
    <location>
        <begin position="352"/>
        <end position="389"/>
    </location>
</feature>
<evidence type="ECO:0000256" key="1">
    <source>
        <dbReference type="ARBA" id="ARBA00023118"/>
    </source>
</evidence>
<evidence type="ECO:0000259" key="3">
    <source>
        <dbReference type="Pfam" id="PF03787"/>
    </source>
</evidence>